<dbReference type="Gene3D" id="1.10.730.10">
    <property type="entry name" value="Isoleucyl-tRNA Synthetase, Domain 1"/>
    <property type="match status" value="1"/>
</dbReference>
<dbReference type="Gene3D" id="3.40.50.620">
    <property type="entry name" value="HUPs"/>
    <property type="match status" value="2"/>
</dbReference>
<proteinExistence type="inferred from homology"/>
<comment type="catalytic activity">
    <reaction evidence="9 10">
        <text>tRNA(Ile) + L-isoleucine + ATP = L-isoleucyl-tRNA(Ile) + AMP + diphosphate</text>
        <dbReference type="Rhea" id="RHEA:11060"/>
        <dbReference type="Rhea" id="RHEA-COMP:9666"/>
        <dbReference type="Rhea" id="RHEA-COMP:9695"/>
        <dbReference type="ChEBI" id="CHEBI:30616"/>
        <dbReference type="ChEBI" id="CHEBI:33019"/>
        <dbReference type="ChEBI" id="CHEBI:58045"/>
        <dbReference type="ChEBI" id="CHEBI:78442"/>
        <dbReference type="ChEBI" id="CHEBI:78528"/>
        <dbReference type="ChEBI" id="CHEBI:456215"/>
        <dbReference type="EC" id="6.1.1.5"/>
    </reaction>
</comment>
<reference evidence="13 14" key="1">
    <citation type="submission" date="2023-09" db="EMBL/GenBank/DDBJ databases">
        <title>Microbacterium fusihabitans sp. nov., Microbacterium phycihabitans sp. nov., and Microbacterium cervinum sp. nov., isolated from dried seaweeds of beach.</title>
        <authorList>
            <person name="Lee S.D."/>
        </authorList>
    </citation>
    <scope>NUCLEOTIDE SEQUENCE [LARGE SCALE GENOMIC DNA]</scope>
    <source>
        <strain evidence="13 14">KSW4-17</strain>
    </source>
</reference>
<evidence type="ECO:0000256" key="8">
    <source>
        <dbReference type="ARBA" id="ARBA00025217"/>
    </source>
</evidence>
<dbReference type="InterPro" id="IPR013155">
    <property type="entry name" value="M/V/L/I-tRNA-synth_anticd-bd"/>
</dbReference>
<dbReference type="InterPro" id="IPR033709">
    <property type="entry name" value="Anticodon_Ile_ABEc"/>
</dbReference>
<dbReference type="PRINTS" id="PR00984">
    <property type="entry name" value="TRNASYNTHILE"/>
</dbReference>
<dbReference type="InterPro" id="IPR014729">
    <property type="entry name" value="Rossmann-like_a/b/a_fold"/>
</dbReference>
<dbReference type="Proteomes" id="UP001263371">
    <property type="component" value="Unassembled WGS sequence"/>
</dbReference>
<dbReference type="InterPro" id="IPR002301">
    <property type="entry name" value="Ile-tRNA-ligase"/>
</dbReference>
<comment type="similarity">
    <text evidence="1 10">Belongs to the class-I aminoacyl-tRNA synthetase family. IleS type 2 subfamily.</text>
</comment>
<protein>
    <recommendedName>
        <fullName evidence="10">Isoleucine--tRNA ligase</fullName>
        <ecNumber evidence="10">6.1.1.5</ecNumber>
    </recommendedName>
    <alternativeName>
        <fullName evidence="10">Isoleucyl-tRNA synthetase</fullName>
        <shortName evidence="10">IleRS</shortName>
    </alternativeName>
</protein>
<dbReference type="Pfam" id="PF08264">
    <property type="entry name" value="Anticodon_1"/>
    <property type="match status" value="1"/>
</dbReference>
<feature type="binding site" evidence="10">
    <location>
        <position position="667"/>
    </location>
    <ligand>
        <name>ATP</name>
        <dbReference type="ChEBI" id="CHEBI:30616"/>
    </ligand>
</feature>
<keyword evidence="5 10" id="KW-0067">ATP-binding</keyword>
<evidence type="ECO:0000256" key="4">
    <source>
        <dbReference type="ARBA" id="ARBA00022741"/>
    </source>
</evidence>
<evidence type="ECO:0000259" key="11">
    <source>
        <dbReference type="Pfam" id="PF00133"/>
    </source>
</evidence>
<dbReference type="PANTHER" id="PTHR42780:SF1">
    <property type="entry name" value="ISOLEUCINE--TRNA LIGASE, CYTOPLASMIC"/>
    <property type="match status" value="1"/>
</dbReference>
<evidence type="ECO:0000256" key="6">
    <source>
        <dbReference type="ARBA" id="ARBA00022917"/>
    </source>
</evidence>
<comment type="function">
    <text evidence="8 10">Catalyzes the attachment of isoleucine to tRNA(Ile). As IleRS can inadvertently accommodate and process structurally similar amino acids such as valine, to avoid such errors it has two additional distinct tRNA(Ile)-dependent editing activities. One activity is designated as 'pretransfer' editing and involves the hydrolysis of activated Val-AMP. The other activity is designated 'posttransfer' editing and involves deacylation of mischarged Val-tRNA(Ile).</text>
</comment>
<gene>
    <name evidence="10 13" type="primary">ileS</name>
    <name evidence="13" type="ORF">RWH45_14540</name>
</gene>
<dbReference type="Gene3D" id="3.90.740.10">
    <property type="entry name" value="Valyl/Leucyl/Isoleucyl-tRNA synthetase, editing domain"/>
    <property type="match status" value="1"/>
</dbReference>
<dbReference type="EC" id="6.1.1.5" evidence="10"/>
<evidence type="ECO:0000313" key="14">
    <source>
        <dbReference type="Proteomes" id="UP001263371"/>
    </source>
</evidence>
<evidence type="ECO:0000256" key="9">
    <source>
        <dbReference type="ARBA" id="ARBA00048359"/>
    </source>
</evidence>
<dbReference type="Pfam" id="PF19302">
    <property type="entry name" value="DUF5915"/>
    <property type="match status" value="1"/>
</dbReference>
<evidence type="ECO:0000256" key="2">
    <source>
        <dbReference type="ARBA" id="ARBA00022490"/>
    </source>
</evidence>
<comment type="subcellular location">
    <subcellularLocation>
        <location evidence="10">Cytoplasm</location>
    </subcellularLocation>
</comment>
<organism evidence="13 14">
    <name type="scientific">Microbacterium galbum</name>
    <dbReference type="NCBI Taxonomy" id="3075994"/>
    <lineage>
        <taxon>Bacteria</taxon>
        <taxon>Bacillati</taxon>
        <taxon>Actinomycetota</taxon>
        <taxon>Actinomycetes</taxon>
        <taxon>Micrococcales</taxon>
        <taxon>Microbacteriaceae</taxon>
        <taxon>Microbacterium</taxon>
    </lineage>
</organism>
<dbReference type="NCBIfam" id="TIGR00392">
    <property type="entry name" value="ileS"/>
    <property type="match status" value="1"/>
</dbReference>
<dbReference type="HAMAP" id="MF_02003">
    <property type="entry name" value="Ile_tRNA_synth_type2"/>
    <property type="match status" value="1"/>
</dbReference>
<evidence type="ECO:0000256" key="1">
    <source>
        <dbReference type="ARBA" id="ARBA00007078"/>
    </source>
</evidence>
<evidence type="ECO:0000256" key="3">
    <source>
        <dbReference type="ARBA" id="ARBA00022598"/>
    </source>
</evidence>
<dbReference type="Pfam" id="PF00133">
    <property type="entry name" value="tRNA-synt_1"/>
    <property type="match status" value="1"/>
</dbReference>
<keyword evidence="10" id="KW-0479">Metal-binding</keyword>
<evidence type="ECO:0000256" key="5">
    <source>
        <dbReference type="ARBA" id="ARBA00022840"/>
    </source>
</evidence>
<dbReference type="SUPFAM" id="SSF50677">
    <property type="entry name" value="ValRS/IleRS/LeuRS editing domain"/>
    <property type="match status" value="1"/>
</dbReference>
<evidence type="ECO:0000256" key="10">
    <source>
        <dbReference type="HAMAP-Rule" id="MF_02003"/>
    </source>
</evidence>
<comment type="subunit">
    <text evidence="10">Monomer.</text>
</comment>
<comment type="domain">
    <text evidence="10">IleRS has two distinct active sites: one for aminoacylation and one for editing. The misactivated valine is translocated from the active site to the editing site, which sterically excludes the correctly activated isoleucine. The single editing site contains two valyl binding pockets, one specific for each substrate (Val-AMP or Val-tRNA(Ile)).</text>
</comment>
<dbReference type="InterPro" id="IPR009080">
    <property type="entry name" value="tRNAsynth_Ia_anticodon-bd"/>
</dbReference>
<feature type="domain" description="Aminoacyl-tRNA synthetase class Ia" evidence="11">
    <location>
        <begin position="36"/>
        <end position="698"/>
    </location>
</feature>
<accession>A0ABU3TAN7</accession>
<keyword evidence="6 10" id="KW-0648">Protein biosynthesis</keyword>
<dbReference type="GO" id="GO:0004822">
    <property type="term" value="F:isoleucine-tRNA ligase activity"/>
    <property type="evidence" value="ECO:0007669"/>
    <property type="project" value="UniProtKB-EC"/>
</dbReference>
<keyword evidence="4 10" id="KW-0547">Nucleotide-binding</keyword>
<comment type="caution">
    <text evidence="13">The sequence shown here is derived from an EMBL/GenBank/DDBJ whole genome shotgun (WGS) entry which is preliminary data.</text>
</comment>
<dbReference type="InterPro" id="IPR023586">
    <property type="entry name" value="Ile-tRNA-ligase_type2"/>
</dbReference>
<sequence length="1131" mass="125263">MTYPRPSSFGPAADLSAAETASVVPSPRFPTIEQDTLAFWQSDDTFRASIANREGAEEWVFYDGPPFANGLPHYGHLLTGYAKDVFPRFQTMRGKKVDRVFGWDTHGLPAELEAMKQLGITEKDEIEAMGVATFNAKARDSVLEYTREWQDYVTRQARWVDFERGYKTLDTTYMESVLWAFKTLHDKGLAYEGYRVLPYCWRDETPLSTHELRMDDDVYKMRQDPSVTVTFPLVGAKAEALGLTGVRALAWTTTPWTLPTNLALAVGPGIRYAVVEGGPHGAADVHRAPDGTADEAFEAVAHRYLLAEDLLPNYAKDLGYESPDAARAAVQTTILGAELEGVSYDRLFDYYADAETWGTQNAWKILVDDYVTVSDGTGIVHQAPAYGEDDKRLADAAGLPTIISLDDGGRFLSAVTDVAGELWMEANRPLIRLLTQAGRLLREASYEHSYPHCWRCRNPLIYKAVSSWFVRVTDIKDDLLANNQQITWVPENVKEGQFGKWLEGARDWSISRNRYWGSPIPVWKSDDPNHPRVDVYGSLADMEADFGRLPRNADGEVDLHRPYIDDLTRPNPDDPTGESTMRRIEDVLDVWFDSGSMPFAQVHYPFENHEWFDEHAPADFIVEYIGQTRGWFYVMHVLSTALFDRPAYTGVSCHGIVLGNDGQKMSKSLRNYPDVREVFDRDGSDAMRWFLMSSSVLRGGNLVVTEEGIRSGVREFLLPLWNAWYFFATYANASGTEGYTAEWRTDSTDVLDRYILALTGDLVTNVAADLEGLDSTTAAERLRDFAEVLTNWYIRRSRDRFWVGVTDDPTSREAFDTLYTVLETLTRVAAPLIPLVSERVWQGLTGGRSVHLTDWPDASAFPAAEDIRTAMDTVREVSSVANALRKKEGKRVRLPLPRLTVVTPDAAGLAQFDDILREELNVKSVEQVALQDGTAAEYGITHRLSVNARAAGPRLGKQVQQAIKAAREGDWSEVDGQVVAGGIPLEPAEYDLVVETAGRPEGEALAVLAGGGFVLLDTVTTPELEAEGLARDMIRGIQDTRKAAGFDVSDRIFLSLTFVEDADAQAVAQAFDAAGVASETLAEAVVLAGPEGRLIEHGSALPAEYETQIAANTYANVGAVTVAVARIGASA</sequence>
<dbReference type="SUPFAM" id="SSF47323">
    <property type="entry name" value="Anticodon-binding domain of a subclass of class I aminoacyl-tRNA synthetases"/>
    <property type="match status" value="1"/>
</dbReference>
<feature type="short sequence motif" description="'HIGH' region" evidence="10">
    <location>
        <begin position="66"/>
        <end position="76"/>
    </location>
</feature>
<dbReference type="SUPFAM" id="SSF52374">
    <property type="entry name" value="Nucleotidylyl transferase"/>
    <property type="match status" value="1"/>
</dbReference>
<evidence type="ECO:0000256" key="7">
    <source>
        <dbReference type="ARBA" id="ARBA00023146"/>
    </source>
</evidence>
<keyword evidence="7 10" id="KW-0030">Aminoacyl-tRNA synthetase</keyword>
<name>A0ABU3TAN7_9MICO</name>
<feature type="short sequence motif" description="'KMSKS' region" evidence="10">
    <location>
        <begin position="664"/>
        <end position="668"/>
    </location>
</feature>
<evidence type="ECO:0000313" key="13">
    <source>
        <dbReference type="EMBL" id="MDU0368433.1"/>
    </source>
</evidence>
<dbReference type="PANTHER" id="PTHR42780">
    <property type="entry name" value="SOLEUCYL-TRNA SYNTHETASE"/>
    <property type="match status" value="1"/>
</dbReference>
<feature type="domain" description="Methionyl/Valyl/Leucyl/Isoleucyl-tRNA synthetase anticodon-binding" evidence="12">
    <location>
        <begin position="752"/>
        <end position="894"/>
    </location>
</feature>
<keyword evidence="3 10" id="KW-0436">Ligase</keyword>
<dbReference type="CDD" id="cd00818">
    <property type="entry name" value="IleRS_core"/>
    <property type="match status" value="1"/>
</dbReference>
<keyword evidence="14" id="KW-1185">Reference proteome</keyword>
<dbReference type="EMBL" id="JAWDIS010000003">
    <property type="protein sequence ID" value="MDU0368433.1"/>
    <property type="molecule type" value="Genomic_DNA"/>
</dbReference>
<dbReference type="InterPro" id="IPR001412">
    <property type="entry name" value="aa-tRNA-synth_I_CS"/>
</dbReference>
<dbReference type="InterPro" id="IPR009008">
    <property type="entry name" value="Val/Leu/Ile-tRNA-synth_edit"/>
</dbReference>
<dbReference type="InterPro" id="IPR002300">
    <property type="entry name" value="aa-tRNA-synth_Ia"/>
</dbReference>
<keyword evidence="10" id="KW-0862">Zinc</keyword>
<dbReference type="CDD" id="cd07961">
    <property type="entry name" value="Anticodon_Ia_Ile_ABEc"/>
    <property type="match status" value="1"/>
</dbReference>
<evidence type="ECO:0000259" key="12">
    <source>
        <dbReference type="Pfam" id="PF08264"/>
    </source>
</evidence>
<dbReference type="RefSeq" id="WP_315995600.1">
    <property type="nucleotide sequence ID" value="NZ_JAWDIS010000003.1"/>
</dbReference>
<keyword evidence="2 10" id="KW-0963">Cytoplasm</keyword>
<comment type="cofactor">
    <cofactor evidence="10">
        <name>Zn(2+)</name>
        <dbReference type="ChEBI" id="CHEBI:29105"/>
    </cofactor>
</comment>
<dbReference type="PROSITE" id="PS00178">
    <property type="entry name" value="AA_TRNA_LIGASE_I"/>
    <property type="match status" value="1"/>
</dbReference>